<keyword evidence="3" id="KW-1185">Reference proteome</keyword>
<feature type="region of interest" description="Disordered" evidence="1">
    <location>
        <begin position="442"/>
        <end position="499"/>
    </location>
</feature>
<feature type="region of interest" description="Disordered" evidence="1">
    <location>
        <begin position="552"/>
        <end position="606"/>
    </location>
</feature>
<evidence type="ECO:0000313" key="2">
    <source>
        <dbReference type="EMBL" id="CAI6093787.1"/>
    </source>
</evidence>
<feature type="compositionally biased region" description="Basic and acidic residues" evidence="1">
    <location>
        <begin position="467"/>
        <end position="486"/>
    </location>
</feature>
<feature type="region of interest" description="Disordered" evidence="1">
    <location>
        <begin position="689"/>
        <end position="803"/>
    </location>
</feature>
<feature type="region of interest" description="Disordered" evidence="1">
    <location>
        <begin position="1"/>
        <end position="21"/>
    </location>
</feature>
<dbReference type="EMBL" id="CABFNP030001245">
    <property type="protein sequence ID" value="CAI6093787.1"/>
    <property type="molecule type" value="Genomic_DNA"/>
</dbReference>
<accession>A0AA35MAX8</accession>
<feature type="compositionally biased region" description="Basic residues" evidence="1">
    <location>
        <begin position="214"/>
        <end position="226"/>
    </location>
</feature>
<gene>
    <name evidence="2" type="ORF">CCHLO57077_00000886</name>
</gene>
<evidence type="ECO:0000313" key="3">
    <source>
        <dbReference type="Proteomes" id="UP001160390"/>
    </source>
</evidence>
<sequence length="803" mass="88274">MATGTETLLPERANSICSSSASHSAMEDPVLALAMEPTIQRYTPEDDIASIPSSYRKLRKSKSMFTTSHQPDTGHRSLISQKYRKWTGTKTSKYNALNKENSITPRDEPVNLRAPKSMSFLRSRQELPVIQPTSRTQNDLAVQLARDTFRQQVEQQSRSKPHPSEFFRSKTRRMDGSFGIRRSLRNSSNSSGPLPFSPSGETLVVPKQGALRNTARKVSKSLKSKIKGFFNRKSSQGDAASQEEGEEPASSQHSEDDVSHHIEGARLNEKASMSQGASRIASLHAIPSSQHIRSCRVSIESCDWEETASVEEKSRVTSWTDSLTNTLGSQSGFGDREWKRLSVIKENGLHASPMQPNAFSQSQSSDGEVYCHHTYSGLTTRENVAKEDENGTQKHESGHMRSFRKAQSRSGSVDQLGACGWSPPTIRCVSTGDDDVFQDKSRATKDSHIPGVLETASEPSGPSGTELEAHKLDGENKYAQPDHSEKAFSTTTRDGGSCRRKMVDRSSAFFASPSSHLFRTTSPFRRALRENMCAAKRSAECRSTTSTDYLDSLSKFTLPPRQPSSRGSPTLEHREDTESIYSPDGADGSQNHWKRDESLSAFPNPPSRNVCGQNGFSNFASLTEDPWTCKGQREVSGVSSIEWKASLSADIARLETIPAALATTLQAAPVVPVLGNHVREMAQIECSPDFGCSSPIEPSKGATDEASDPEFSTPSHERGPPIKKTSPGAAKEQLLENEQPNPRANSNQLVHGSSPSQRDQLYMKRRQRNRLAKDSDLSTKSSPGLTRAVERQFGKIVTGSPRP</sequence>
<feature type="region of interest" description="Disordered" evidence="1">
    <location>
        <begin position="150"/>
        <end position="259"/>
    </location>
</feature>
<feature type="compositionally biased region" description="Basic and acidic residues" evidence="1">
    <location>
        <begin position="162"/>
        <end position="175"/>
    </location>
</feature>
<evidence type="ECO:0000256" key="1">
    <source>
        <dbReference type="SAM" id="MobiDB-lite"/>
    </source>
</evidence>
<dbReference type="Proteomes" id="UP001160390">
    <property type="component" value="Unassembled WGS sequence"/>
</dbReference>
<name>A0AA35MAX8_9HYPO</name>
<reference evidence="2" key="1">
    <citation type="submission" date="2023-01" db="EMBL/GenBank/DDBJ databases">
        <authorList>
            <person name="Piombo E."/>
        </authorList>
    </citation>
    <scope>NUCLEOTIDE SEQUENCE</scope>
</reference>
<comment type="caution">
    <text evidence="2">The sequence shown here is derived from an EMBL/GenBank/DDBJ whole genome shotgun (WGS) entry which is preliminary data.</text>
</comment>
<protein>
    <submittedName>
        <fullName evidence="2">Uncharacterized protein</fullName>
    </submittedName>
</protein>
<proteinExistence type="predicted"/>
<dbReference type="AlphaFoldDB" id="A0AA35MAX8"/>
<feature type="compositionally biased region" description="Basic and acidic residues" evidence="1">
    <location>
        <begin position="383"/>
        <end position="399"/>
    </location>
</feature>
<feature type="region of interest" description="Disordered" evidence="1">
    <location>
        <begin position="382"/>
        <end position="418"/>
    </location>
</feature>
<organism evidence="2 3">
    <name type="scientific">Clonostachys chloroleuca</name>
    <dbReference type="NCBI Taxonomy" id="1926264"/>
    <lineage>
        <taxon>Eukaryota</taxon>
        <taxon>Fungi</taxon>
        <taxon>Dikarya</taxon>
        <taxon>Ascomycota</taxon>
        <taxon>Pezizomycotina</taxon>
        <taxon>Sordariomycetes</taxon>
        <taxon>Hypocreomycetidae</taxon>
        <taxon>Hypocreales</taxon>
        <taxon>Bionectriaceae</taxon>
        <taxon>Clonostachys</taxon>
    </lineage>
</organism>
<feature type="compositionally biased region" description="Polar residues" evidence="1">
    <location>
        <begin position="736"/>
        <end position="759"/>
    </location>
</feature>